<feature type="domain" description="Thioredoxin-like fold" evidence="7">
    <location>
        <begin position="58"/>
        <end position="233"/>
    </location>
</feature>
<dbReference type="PANTHER" id="PTHR13887:SF14">
    <property type="entry name" value="DISULFIDE BOND FORMATION PROTEIN D"/>
    <property type="match status" value="1"/>
</dbReference>
<organism evidence="8 9">
    <name type="scientific">Deinococcus radiophilus</name>
    <dbReference type="NCBI Taxonomy" id="32062"/>
    <lineage>
        <taxon>Bacteria</taxon>
        <taxon>Thermotogati</taxon>
        <taxon>Deinococcota</taxon>
        <taxon>Deinococci</taxon>
        <taxon>Deinococcales</taxon>
        <taxon>Deinococcaceae</taxon>
        <taxon>Deinococcus</taxon>
    </lineage>
</organism>
<dbReference type="RefSeq" id="WP_126352706.1">
    <property type="nucleotide sequence ID" value="NZ_CP086380.1"/>
</dbReference>
<evidence type="ECO:0000256" key="5">
    <source>
        <dbReference type="ARBA" id="ARBA00023284"/>
    </source>
</evidence>
<keyword evidence="5" id="KW-0676">Redox-active center</keyword>
<reference evidence="8 9" key="1">
    <citation type="submission" date="2018-12" db="EMBL/GenBank/DDBJ databases">
        <title>Deinococcus radiophilus ATCC 27603 genome sequencing and assembly.</title>
        <authorList>
            <person name="Maclea K.S."/>
            <person name="Maynard C.R."/>
        </authorList>
    </citation>
    <scope>NUCLEOTIDE SEQUENCE [LARGE SCALE GENOMIC DNA]</scope>
    <source>
        <strain evidence="8 9">ATCC 27603</strain>
    </source>
</reference>
<keyword evidence="3" id="KW-0560">Oxidoreductase</keyword>
<evidence type="ECO:0000313" key="9">
    <source>
        <dbReference type="Proteomes" id="UP000277766"/>
    </source>
</evidence>
<dbReference type="Gene3D" id="3.40.30.10">
    <property type="entry name" value="Glutaredoxin"/>
    <property type="match status" value="1"/>
</dbReference>
<dbReference type="InterPro" id="IPR012336">
    <property type="entry name" value="Thioredoxin-like_fold"/>
</dbReference>
<evidence type="ECO:0000256" key="4">
    <source>
        <dbReference type="ARBA" id="ARBA00023157"/>
    </source>
</evidence>
<protein>
    <submittedName>
        <fullName evidence="8">DsbA family protein</fullName>
    </submittedName>
</protein>
<comment type="caution">
    <text evidence="8">The sequence shown here is derived from an EMBL/GenBank/DDBJ whole genome shotgun (WGS) entry which is preliminary data.</text>
</comment>
<keyword evidence="4" id="KW-1015">Disulfide bond</keyword>
<sequence>MTRPQNRGNNNSALLIGTLVAAALIALALFAGRGENATEQTQANQDANAKAAFDLSNKPMAGEESAPVEMIVVEDFKCPACKRFEAEVYPQVQNEYIRTGQVKSYFVTWPFLAEMAKLDEDDSKYAAQAAQCAFENGGTAAFTEYKSILFRAQGPETEIWASKDRLKELAGNVGGIDQTAFGSCLDSDATLATVEANEKEALASGVNSTPTVFINGEKVEDTTQAGVKAAIDAALAQ</sequence>
<evidence type="ECO:0000256" key="3">
    <source>
        <dbReference type="ARBA" id="ARBA00023002"/>
    </source>
</evidence>
<comment type="similarity">
    <text evidence="1">Belongs to the thioredoxin family. DsbA subfamily.</text>
</comment>
<keyword evidence="6" id="KW-0472">Membrane</keyword>
<gene>
    <name evidence="8" type="ORF">EJ104_10410</name>
</gene>
<keyword evidence="6" id="KW-0812">Transmembrane</keyword>
<dbReference type="AlphaFoldDB" id="A0A431VQM8"/>
<feature type="transmembrane region" description="Helical" evidence="6">
    <location>
        <begin position="12"/>
        <end position="32"/>
    </location>
</feature>
<keyword evidence="9" id="KW-1185">Reference proteome</keyword>
<dbReference type="InterPro" id="IPR036249">
    <property type="entry name" value="Thioredoxin-like_sf"/>
</dbReference>
<evidence type="ECO:0000256" key="2">
    <source>
        <dbReference type="ARBA" id="ARBA00022729"/>
    </source>
</evidence>
<dbReference type="OrthoDB" id="117402at2"/>
<evidence type="ECO:0000256" key="1">
    <source>
        <dbReference type="ARBA" id="ARBA00005791"/>
    </source>
</evidence>
<evidence type="ECO:0000259" key="7">
    <source>
        <dbReference type="Pfam" id="PF13462"/>
    </source>
</evidence>
<accession>A0A431VQM8</accession>
<dbReference type="Proteomes" id="UP000277766">
    <property type="component" value="Unassembled WGS sequence"/>
</dbReference>
<dbReference type="PANTHER" id="PTHR13887">
    <property type="entry name" value="GLUTATHIONE S-TRANSFERASE KAPPA"/>
    <property type="match status" value="1"/>
</dbReference>
<evidence type="ECO:0000313" key="8">
    <source>
        <dbReference type="EMBL" id="RTR25538.1"/>
    </source>
</evidence>
<dbReference type="EMBL" id="RXPE01000025">
    <property type="protein sequence ID" value="RTR25538.1"/>
    <property type="molecule type" value="Genomic_DNA"/>
</dbReference>
<name>A0A431VQM8_9DEIO</name>
<dbReference type="Pfam" id="PF13462">
    <property type="entry name" value="Thioredoxin_4"/>
    <property type="match status" value="1"/>
</dbReference>
<dbReference type="GO" id="GO:0016491">
    <property type="term" value="F:oxidoreductase activity"/>
    <property type="evidence" value="ECO:0007669"/>
    <property type="project" value="UniProtKB-KW"/>
</dbReference>
<dbReference type="SUPFAM" id="SSF52833">
    <property type="entry name" value="Thioredoxin-like"/>
    <property type="match status" value="1"/>
</dbReference>
<proteinExistence type="inferred from homology"/>
<keyword evidence="6" id="KW-1133">Transmembrane helix</keyword>
<evidence type="ECO:0000256" key="6">
    <source>
        <dbReference type="SAM" id="Phobius"/>
    </source>
</evidence>
<keyword evidence="2" id="KW-0732">Signal</keyword>